<protein>
    <submittedName>
        <fullName evidence="8">Oxysterol-binding protein, putative</fullName>
    </submittedName>
</protein>
<proteinExistence type="inferred from homology"/>
<dbReference type="CDD" id="cd13293">
    <property type="entry name" value="PH_CpORP2-like"/>
    <property type="match status" value="1"/>
</dbReference>
<dbReference type="VEuPathDB" id="PiroplasmaDB:BEWA_021450"/>
<evidence type="ECO:0000256" key="4">
    <source>
        <dbReference type="ARBA" id="ARBA00023055"/>
    </source>
</evidence>
<dbReference type="PANTHER" id="PTHR10972:SF205">
    <property type="entry name" value="OXYSTEROL-BINDING PROTEIN 1"/>
    <property type="match status" value="1"/>
</dbReference>
<dbReference type="eggNOG" id="KOG2209">
    <property type="taxonomic scope" value="Eukaryota"/>
</dbReference>
<dbReference type="PANTHER" id="PTHR10972">
    <property type="entry name" value="OXYSTEROL-BINDING PROTEIN-RELATED"/>
    <property type="match status" value="1"/>
</dbReference>
<keyword evidence="5" id="KW-0446">Lipid-binding</keyword>
<evidence type="ECO:0000256" key="2">
    <source>
        <dbReference type="ARBA" id="ARBA00022448"/>
    </source>
</evidence>
<dbReference type="Proteomes" id="UP000031512">
    <property type="component" value="Chromosome 1"/>
</dbReference>
<evidence type="ECO:0000313" key="9">
    <source>
        <dbReference type="Proteomes" id="UP000031512"/>
    </source>
</evidence>
<dbReference type="EMBL" id="CP001669">
    <property type="protein sequence ID" value="AFZ79297.1"/>
    <property type="molecule type" value="Genomic_DNA"/>
</dbReference>
<dbReference type="PROSITE" id="PS50003">
    <property type="entry name" value="PH_DOMAIN"/>
    <property type="match status" value="1"/>
</dbReference>
<dbReference type="InterPro" id="IPR011993">
    <property type="entry name" value="PH-like_dom_sf"/>
</dbReference>
<dbReference type="Gene3D" id="3.30.70.3490">
    <property type="match status" value="1"/>
</dbReference>
<dbReference type="GeneID" id="15805941"/>
<dbReference type="InterPro" id="IPR037239">
    <property type="entry name" value="OSBP_sf"/>
</dbReference>
<keyword evidence="2" id="KW-0813">Transport</keyword>
<sequence length="808" mass="92108">MPSQHKKKYIHEGWIHKWTNFIGSWRPRYFMLEPDYLMYSVEKGGIIKESFLLSNCEIRLCPDDPVRFDIEVIGTGLLCLRTDTSAEKHKWYASLKKAKSLSHPSYQKLVSTSNIYSLKRLIGRSQAPVPKEATSEPLSRSASIGDKKPESKQSETGPLKIESVKQRLLSESSIVEGNFEAKDTDESIDFSDLFIKTSVGREPKTPLSCIVDNTTSFDDISSKVLGELELISSRESVKHINTFRVLIKEYCSSIKQLYLEEMRSRDDLEQSMLLMSEQQTVSDEKDGSDPALELSSSIENNFSLKADEAASVRSDSFNQASSTDEFYECEDVRPSTKRSDTTSSSDSVSSLPKVEEKPVEKPKEEPKPPVTVVPIKRRTKLPHPRTELKVSIWSILKDLIGKDLSRISMPIILNEPTSSLQRSSEDFEYVSLLTEAYGKDTPVERLAYVTIFSITPYASAVGRTYKPFNPLLGETFELSHRGFKFIAEQVAHHPPICAFHCSSDEFEAYGTTNVVINFTGKAIEANILGPFLVNLKLDSGLEKYKLQRCYLIIHNIIFGKMWIEIVGTSIIKNVTDGAFSVVQYLKKGWFDKEIHKIRGLVFDKYGCPHFYLSGICSKYIFMEKVYPQASKTSRKILHEDGTLNFNKSLYKNEEDAWDAFVNEIDWNNINVVPNSKRQVWKPNVRPPGNEQYYGFGYITMELNELSDDYNPDKGAVMPITDSRFRPDQRAYENGNIDFASAEKRRLEEKQRAVAKSRTNSDISYKPMWFDKVIDKTTNQANWIFNNKYWEKKLDGTINDGVPDIFGSC</sequence>
<dbReference type="GO" id="GO:0016020">
    <property type="term" value="C:membrane"/>
    <property type="evidence" value="ECO:0007669"/>
    <property type="project" value="TreeGrafter"/>
</dbReference>
<dbReference type="InterPro" id="IPR001849">
    <property type="entry name" value="PH_domain"/>
</dbReference>
<dbReference type="Pfam" id="PF01237">
    <property type="entry name" value="Oxysterol_BP"/>
    <property type="match status" value="1"/>
</dbReference>
<dbReference type="FunFam" id="2.40.160.120:FF:000001">
    <property type="entry name" value="Oxysterol-binding protein"/>
    <property type="match status" value="1"/>
</dbReference>
<keyword evidence="4" id="KW-0445">Lipid transport</keyword>
<accession>L0AUI9</accession>
<feature type="compositionally biased region" description="Low complexity" evidence="6">
    <location>
        <begin position="341"/>
        <end position="352"/>
    </location>
</feature>
<comment type="similarity">
    <text evidence="1">Belongs to the OSBP family.</text>
</comment>
<feature type="region of interest" description="Disordered" evidence="6">
    <location>
        <begin position="325"/>
        <end position="370"/>
    </location>
</feature>
<feature type="compositionally biased region" description="Basic and acidic residues" evidence="6">
    <location>
        <begin position="353"/>
        <end position="367"/>
    </location>
</feature>
<dbReference type="KEGG" id="beq:BEWA_021450"/>
<feature type="domain" description="PH" evidence="7">
    <location>
        <begin position="8"/>
        <end position="100"/>
    </location>
</feature>
<evidence type="ECO:0000256" key="1">
    <source>
        <dbReference type="ARBA" id="ARBA00008842"/>
    </source>
</evidence>
<dbReference type="RefSeq" id="XP_004828963.1">
    <property type="nucleotide sequence ID" value="XM_004828906.1"/>
</dbReference>
<dbReference type="Pfam" id="PF00169">
    <property type="entry name" value="PH"/>
    <property type="match status" value="1"/>
</dbReference>
<keyword evidence="3" id="KW-0597">Phosphoprotein</keyword>
<evidence type="ECO:0000313" key="8">
    <source>
        <dbReference type="EMBL" id="AFZ79297.1"/>
    </source>
</evidence>
<dbReference type="InterPro" id="IPR000648">
    <property type="entry name" value="Oxysterol-bd"/>
</dbReference>
<dbReference type="GO" id="GO:0005829">
    <property type="term" value="C:cytosol"/>
    <property type="evidence" value="ECO:0007669"/>
    <property type="project" value="TreeGrafter"/>
</dbReference>
<evidence type="ECO:0000256" key="3">
    <source>
        <dbReference type="ARBA" id="ARBA00022553"/>
    </source>
</evidence>
<name>L0AUI9_THEEQ</name>
<dbReference type="OrthoDB" id="1854502at2759"/>
<keyword evidence="9" id="KW-1185">Reference proteome</keyword>
<dbReference type="AlphaFoldDB" id="L0AUI9"/>
<evidence type="ECO:0000256" key="6">
    <source>
        <dbReference type="SAM" id="MobiDB-lite"/>
    </source>
</evidence>
<reference evidence="8 9" key="1">
    <citation type="journal article" date="2012" name="BMC Genomics">
        <title>Comparative genomic analysis and phylogenetic position of Theileria equi.</title>
        <authorList>
            <person name="Kappmeyer L.S."/>
            <person name="Thiagarajan M."/>
            <person name="Herndon D.R."/>
            <person name="Ramsay J.D."/>
            <person name="Caler E."/>
            <person name="Djikeng A."/>
            <person name="Gillespie J.J."/>
            <person name="Lau A.O."/>
            <person name="Roalson E.H."/>
            <person name="Silva J.C."/>
            <person name="Silva M.G."/>
            <person name="Suarez C.E."/>
            <person name="Ueti M.W."/>
            <person name="Nene V.M."/>
            <person name="Mealey R.H."/>
            <person name="Knowles D.P."/>
            <person name="Brayton K.A."/>
        </authorList>
    </citation>
    <scope>NUCLEOTIDE SEQUENCE [LARGE SCALE GENOMIC DNA]</scope>
    <source>
        <strain evidence="8 9">WA</strain>
    </source>
</reference>
<dbReference type="SMART" id="SM00233">
    <property type="entry name" value="PH"/>
    <property type="match status" value="1"/>
</dbReference>
<evidence type="ECO:0000259" key="7">
    <source>
        <dbReference type="PROSITE" id="PS50003"/>
    </source>
</evidence>
<dbReference type="SUPFAM" id="SSF144000">
    <property type="entry name" value="Oxysterol-binding protein-like"/>
    <property type="match status" value="1"/>
</dbReference>
<dbReference type="Gene3D" id="2.40.160.120">
    <property type="match status" value="1"/>
</dbReference>
<dbReference type="SUPFAM" id="SSF50729">
    <property type="entry name" value="PH domain-like"/>
    <property type="match status" value="1"/>
</dbReference>
<dbReference type="GO" id="GO:0120009">
    <property type="term" value="P:intermembrane lipid transfer"/>
    <property type="evidence" value="ECO:0007669"/>
    <property type="project" value="UniProtKB-ARBA"/>
</dbReference>
<feature type="compositionally biased region" description="Basic and acidic residues" evidence="6">
    <location>
        <begin position="330"/>
        <end position="340"/>
    </location>
</feature>
<evidence type="ECO:0000256" key="5">
    <source>
        <dbReference type="ARBA" id="ARBA00023121"/>
    </source>
</evidence>
<feature type="region of interest" description="Disordered" evidence="6">
    <location>
        <begin position="127"/>
        <end position="159"/>
    </location>
</feature>
<organism evidence="8 9">
    <name type="scientific">Theileria equi strain WA</name>
    <dbReference type="NCBI Taxonomy" id="1537102"/>
    <lineage>
        <taxon>Eukaryota</taxon>
        <taxon>Sar</taxon>
        <taxon>Alveolata</taxon>
        <taxon>Apicomplexa</taxon>
        <taxon>Aconoidasida</taxon>
        <taxon>Piroplasmida</taxon>
        <taxon>Theileriidae</taxon>
        <taxon>Theileria</taxon>
    </lineage>
</organism>
<gene>
    <name evidence="8" type="ORF">BEWA_021450</name>
</gene>
<dbReference type="Gene3D" id="2.30.29.30">
    <property type="entry name" value="Pleckstrin-homology domain (PH domain)/Phosphotyrosine-binding domain (PTB)"/>
    <property type="match status" value="1"/>
</dbReference>
<dbReference type="GO" id="GO:0032934">
    <property type="term" value="F:sterol binding"/>
    <property type="evidence" value="ECO:0007669"/>
    <property type="project" value="TreeGrafter"/>
</dbReference>